<name>S7Z6U5_PENO1</name>
<dbReference type="Proteomes" id="UP000019376">
    <property type="component" value="Unassembled WGS sequence"/>
</dbReference>
<dbReference type="AlphaFoldDB" id="S7Z6U5"/>
<evidence type="ECO:0000313" key="3">
    <source>
        <dbReference type="Proteomes" id="UP000019376"/>
    </source>
</evidence>
<protein>
    <submittedName>
        <fullName evidence="2">Uncharacterized protein</fullName>
    </submittedName>
</protein>
<dbReference type="OrthoDB" id="4770905at2759"/>
<dbReference type="HOGENOM" id="CLU_503530_0_0_1"/>
<sequence>MSFPIPLGEGSFLHAAIRTDGYDSAKPKDFYSHLIIEVIANTCIPKPNEWWAKDMLYPYKHPRTGKQFLNTHKPGYPYRYEYMTVMYGSDVYERKPKRSVRLFAPLTSKDEYSYSNNKYVYFVPVPMPKKGELLWIDTTYPLRGIYIPVSHTYSPKWTDRARYYGLLLRQLDMVIHQPDKNPPTGSTWRFPRNDADGWSNDSPMITVAMDIERIAARLSLPDHVVGNEFQDITVLMRCFDAQNVECKTVEKTIDITKSGRLLSKVISVTYGIQMKEAGEPDKWLSDVITAVASAGLACIPVIGPIAAVVGGFALSMLLNPEEFCAQNETLKSIPDLVGALLETSKLAKPFIKKELLKKMTKIVEKNSDAVKSASKLSKQLTVADEAQKKKEAERENKKLEEEINEPTKRAKTAQAAPIIAATSFVPDNDQQQITAEDKAQLDFVKSLLDFLLPPDIVKMELNGELTEEFGERWSLEEAAQPQSAQEVWDLWDDEDCLQEEEKLQYNPNQGAQLYLFSFPRPLSGVEVEILTDQEATSNFGL</sequence>
<proteinExistence type="predicted"/>
<dbReference type="STRING" id="933388.S7Z6U5"/>
<feature type="compositionally biased region" description="Basic and acidic residues" evidence="1">
    <location>
        <begin position="385"/>
        <end position="408"/>
    </location>
</feature>
<evidence type="ECO:0000256" key="1">
    <source>
        <dbReference type="SAM" id="MobiDB-lite"/>
    </source>
</evidence>
<reference evidence="2 3" key="1">
    <citation type="journal article" date="2013" name="PLoS ONE">
        <title>Genomic and secretomic analyses reveal unique features of the lignocellulolytic enzyme system of Penicillium decumbens.</title>
        <authorList>
            <person name="Liu G."/>
            <person name="Zhang L."/>
            <person name="Wei X."/>
            <person name="Zou G."/>
            <person name="Qin Y."/>
            <person name="Ma L."/>
            <person name="Li J."/>
            <person name="Zheng H."/>
            <person name="Wang S."/>
            <person name="Wang C."/>
            <person name="Xun L."/>
            <person name="Zhao G.-P."/>
            <person name="Zhou Z."/>
            <person name="Qu Y."/>
        </authorList>
    </citation>
    <scope>NUCLEOTIDE SEQUENCE [LARGE SCALE GENOMIC DNA]</scope>
    <source>
        <strain evidence="3">114-2 / CGMCC 5302</strain>
    </source>
</reference>
<dbReference type="EMBL" id="KB644408">
    <property type="protein sequence ID" value="EPS25834.1"/>
    <property type="molecule type" value="Genomic_DNA"/>
</dbReference>
<accession>S7Z6U5</accession>
<gene>
    <name evidence="2" type="ORF">PDE_00770</name>
</gene>
<feature type="region of interest" description="Disordered" evidence="1">
    <location>
        <begin position="384"/>
        <end position="412"/>
    </location>
</feature>
<dbReference type="PhylomeDB" id="S7Z6U5"/>
<dbReference type="eggNOG" id="ENOG502ST2F">
    <property type="taxonomic scope" value="Eukaryota"/>
</dbReference>
<organism evidence="2 3">
    <name type="scientific">Penicillium oxalicum (strain 114-2 / CGMCC 5302)</name>
    <name type="common">Penicillium decumbens</name>
    <dbReference type="NCBI Taxonomy" id="933388"/>
    <lineage>
        <taxon>Eukaryota</taxon>
        <taxon>Fungi</taxon>
        <taxon>Dikarya</taxon>
        <taxon>Ascomycota</taxon>
        <taxon>Pezizomycotina</taxon>
        <taxon>Eurotiomycetes</taxon>
        <taxon>Eurotiomycetidae</taxon>
        <taxon>Eurotiales</taxon>
        <taxon>Aspergillaceae</taxon>
        <taxon>Penicillium</taxon>
    </lineage>
</organism>
<evidence type="ECO:0000313" key="2">
    <source>
        <dbReference type="EMBL" id="EPS25834.1"/>
    </source>
</evidence>
<keyword evidence="3" id="KW-1185">Reference proteome</keyword>